<keyword evidence="1" id="KW-0812">Transmembrane</keyword>
<gene>
    <name evidence="3" type="ORF">COX64_00500</name>
</gene>
<comment type="caution">
    <text evidence="3">The sequence shown here is derived from an EMBL/GenBank/DDBJ whole genome shotgun (WGS) entry which is preliminary data.</text>
</comment>
<accession>A0A2M7W333</accession>
<evidence type="ECO:0000256" key="1">
    <source>
        <dbReference type="SAM" id="Phobius"/>
    </source>
</evidence>
<sequence length="84" mass="9545">MKKLAPKTIALIEAGSWYGVVVILIAYMGVSFEFFEPSNPIPVFCNITGSFTMLLDAWKDKNWQPVVINVIWIMIAMVTLFKVF</sequence>
<dbReference type="InterPro" id="IPR058058">
    <property type="entry name" value="CBU_0592-like"/>
</dbReference>
<name>A0A2M7W333_9BACT</name>
<proteinExistence type="predicted"/>
<feature type="transmembrane region" description="Helical" evidence="1">
    <location>
        <begin position="63"/>
        <end position="81"/>
    </location>
</feature>
<evidence type="ECO:0000259" key="2">
    <source>
        <dbReference type="Pfam" id="PF26604"/>
    </source>
</evidence>
<reference evidence="4" key="1">
    <citation type="submission" date="2017-09" db="EMBL/GenBank/DDBJ databases">
        <title>Depth-based differentiation of microbial function through sediment-hosted aquifers and enrichment of novel symbionts in the deep terrestrial subsurface.</title>
        <authorList>
            <person name="Probst A.J."/>
            <person name="Ladd B."/>
            <person name="Jarett J.K."/>
            <person name="Geller-Mcgrath D.E."/>
            <person name="Sieber C.M.K."/>
            <person name="Emerson J.B."/>
            <person name="Anantharaman K."/>
            <person name="Thomas B.C."/>
            <person name="Malmstrom R."/>
            <person name="Stieglmeier M."/>
            <person name="Klingl A."/>
            <person name="Woyke T."/>
            <person name="Ryan C.M."/>
            <person name="Banfield J.F."/>
        </authorList>
    </citation>
    <scope>NUCLEOTIDE SEQUENCE [LARGE SCALE GENOMIC DNA]</scope>
</reference>
<dbReference type="NCBIfam" id="NF047864">
    <property type="entry name" value="CBU_0592_membra"/>
    <property type="match status" value="1"/>
</dbReference>
<evidence type="ECO:0000313" key="3">
    <source>
        <dbReference type="EMBL" id="PJA15610.1"/>
    </source>
</evidence>
<evidence type="ECO:0000313" key="4">
    <source>
        <dbReference type="Proteomes" id="UP000228952"/>
    </source>
</evidence>
<feature type="domain" description="CBU-0592-like" evidence="2">
    <location>
        <begin position="16"/>
        <end position="83"/>
    </location>
</feature>
<dbReference type="Proteomes" id="UP000228952">
    <property type="component" value="Unassembled WGS sequence"/>
</dbReference>
<feature type="transmembrane region" description="Helical" evidence="1">
    <location>
        <begin position="9"/>
        <end position="30"/>
    </location>
</feature>
<dbReference type="EMBL" id="PFQB01000011">
    <property type="protein sequence ID" value="PJA15610.1"/>
    <property type="molecule type" value="Genomic_DNA"/>
</dbReference>
<organism evidence="3 4">
    <name type="scientific">Candidatus Dojkabacteria bacterium CG_4_10_14_0_2_um_filter_Dojkabacteria_WS6_41_15</name>
    <dbReference type="NCBI Taxonomy" id="2014249"/>
    <lineage>
        <taxon>Bacteria</taxon>
        <taxon>Candidatus Dojkabacteria</taxon>
    </lineage>
</organism>
<protein>
    <recommendedName>
        <fullName evidence="2">CBU-0592-like domain-containing protein</fullName>
    </recommendedName>
</protein>
<keyword evidence="1" id="KW-1133">Transmembrane helix</keyword>
<keyword evidence="1" id="KW-0472">Membrane</keyword>
<dbReference type="Pfam" id="PF26604">
    <property type="entry name" value="CBU_0592"/>
    <property type="match status" value="1"/>
</dbReference>
<dbReference type="AlphaFoldDB" id="A0A2M7W333"/>